<dbReference type="Gene3D" id="3.40.50.12670">
    <property type="match status" value="1"/>
</dbReference>
<dbReference type="AlphaFoldDB" id="A0A0J6Y7L4"/>
<evidence type="ECO:0000313" key="3">
    <source>
        <dbReference type="Proteomes" id="UP000054565"/>
    </source>
</evidence>
<dbReference type="GO" id="GO:0004180">
    <property type="term" value="F:carboxypeptidase activity"/>
    <property type="evidence" value="ECO:0007669"/>
    <property type="project" value="UniProtKB-KW"/>
</dbReference>
<evidence type="ECO:0000256" key="1">
    <source>
        <dbReference type="SAM" id="MobiDB-lite"/>
    </source>
</evidence>
<reference evidence="3" key="1">
    <citation type="journal article" date="2010" name="Genome Res.">
        <title>Population genomic sequencing of Coccidioides fungi reveals recent hybridization and transposon control.</title>
        <authorList>
            <person name="Neafsey D.E."/>
            <person name="Barker B.M."/>
            <person name="Sharpton T.J."/>
            <person name="Stajich J.E."/>
            <person name="Park D.J."/>
            <person name="Whiston E."/>
            <person name="Hung C.-Y."/>
            <person name="McMahan C."/>
            <person name="White J."/>
            <person name="Sykes S."/>
            <person name="Heiman D."/>
            <person name="Young S."/>
            <person name="Zeng Q."/>
            <person name="Abouelleil A."/>
            <person name="Aftuck L."/>
            <person name="Bessette D."/>
            <person name="Brown A."/>
            <person name="FitzGerald M."/>
            <person name="Lui A."/>
            <person name="Macdonald J.P."/>
            <person name="Priest M."/>
            <person name="Orbach M.J."/>
            <person name="Galgiani J.N."/>
            <person name="Kirkland T.N."/>
            <person name="Cole G.T."/>
            <person name="Birren B.W."/>
            <person name="Henn M.R."/>
            <person name="Taylor J.W."/>
            <person name="Rounsley S.D."/>
        </authorList>
    </citation>
    <scope>NUCLEOTIDE SEQUENCE [LARGE SCALE GENOMIC DNA]</scope>
    <source>
        <strain evidence="3">RMSCC 2394</strain>
    </source>
</reference>
<name>A0A0J6Y7L4_COCIT</name>
<dbReference type="InterPro" id="IPR029058">
    <property type="entry name" value="AB_hydrolase_fold"/>
</dbReference>
<protein>
    <submittedName>
        <fullName evidence="2">Carboxypeptidase 2</fullName>
    </submittedName>
</protein>
<dbReference type="SUPFAM" id="SSF53474">
    <property type="entry name" value="alpha/beta-Hydrolases"/>
    <property type="match status" value="1"/>
</dbReference>
<keyword evidence="2" id="KW-0378">Hydrolase</keyword>
<feature type="region of interest" description="Disordered" evidence="1">
    <location>
        <begin position="62"/>
        <end position="81"/>
    </location>
</feature>
<organism evidence="2 3">
    <name type="scientific">Coccidioides immitis RMSCC 2394</name>
    <dbReference type="NCBI Taxonomy" id="404692"/>
    <lineage>
        <taxon>Eukaryota</taxon>
        <taxon>Fungi</taxon>
        <taxon>Dikarya</taxon>
        <taxon>Ascomycota</taxon>
        <taxon>Pezizomycotina</taxon>
        <taxon>Eurotiomycetes</taxon>
        <taxon>Eurotiomycetidae</taxon>
        <taxon>Onygenales</taxon>
        <taxon>Onygenaceae</taxon>
        <taxon>Coccidioides</taxon>
    </lineage>
</organism>
<sequence length="81" mass="8593">MTVDGKQYGEVGQAGNYSFVRGYEAGHVVQSYQPLASLQIFNRTLLGLDIGSGLAEATLDFETNGSPHATHINRGPSPTPS</sequence>
<dbReference type="EMBL" id="DS028094">
    <property type="protein sequence ID" value="KMP03034.1"/>
    <property type="molecule type" value="Genomic_DNA"/>
</dbReference>
<evidence type="ECO:0000313" key="2">
    <source>
        <dbReference type="EMBL" id="KMP03034.1"/>
    </source>
</evidence>
<keyword evidence="2" id="KW-0121">Carboxypeptidase</keyword>
<dbReference type="STRING" id="404692.A0A0J6Y7L4"/>
<gene>
    <name evidence="2" type="ORF">CIRG_02726</name>
</gene>
<proteinExistence type="predicted"/>
<accession>A0A0J6Y7L4</accession>
<keyword evidence="2" id="KW-0645">Protease</keyword>
<dbReference type="Proteomes" id="UP000054565">
    <property type="component" value="Unassembled WGS sequence"/>
</dbReference>